<name>A0A3R7K1A5_9STRA</name>
<dbReference type="PANTHER" id="PTHR46515:SF1">
    <property type="entry name" value="TATA ELEMENT MODULATORY FACTOR"/>
    <property type="match status" value="1"/>
</dbReference>
<feature type="domain" description="TATA element modulatory factor 1 TATA binding" evidence="3">
    <location>
        <begin position="566"/>
        <end position="653"/>
    </location>
</feature>
<gene>
    <name evidence="4" type="ORF">BBI17_007227</name>
</gene>
<dbReference type="GO" id="GO:0005783">
    <property type="term" value="C:endoplasmic reticulum"/>
    <property type="evidence" value="ECO:0007669"/>
    <property type="project" value="TreeGrafter"/>
</dbReference>
<feature type="coiled-coil region" evidence="1">
    <location>
        <begin position="296"/>
        <end position="491"/>
    </location>
</feature>
<dbReference type="Proteomes" id="UP000285883">
    <property type="component" value="Unassembled WGS sequence"/>
</dbReference>
<evidence type="ECO:0000313" key="4">
    <source>
        <dbReference type="EMBL" id="RLM96935.1"/>
    </source>
</evidence>
<dbReference type="GO" id="GO:0005794">
    <property type="term" value="C:Golgi apparatus"/>
    <property type="evidence" value="ECO:0007669"/>
    <property type="project" value="TreeGrafter"/>
</dbReference>
<evidence type="ECO:0000256" key="1">
    <source>
        <dbReference type="SAM" id="Coils"/>
    </source>
</evidence>
<sequence length="669" mass="76649">MSWSGWGTKLNVTSIVSQGLEQVRSLREDVEKSFDQAVTGAPGSRVSLPISAGSRTTQDEAEEKVEDPAEFEERKEEKAELEVVDSSRKSVETDGGVKEALEEAVERTEMQEEDAEEQDRIQDQDQDQDLQDEEQEQEQKQGQAPQDEELQDRDPVDADMEQDTEEVEDEETEAKVEEEDSETEDIETGAADVTEVVESEVESGEIEADVDQEDEPAVTENTSVKKLDMAALNKELEMRESQLLATSTTIRELHDELDKTCHREVAAVERAQYLTEQLELMRREVTKLTQLHHETSNNQSADVQALQMALAEKEEKLSALLDEGQALSVKQAQYEQRLRSLRKEKDELEERALKSQSQYDASTVEVKELFAKLKVIEEEKARLARENRQLTTSTETTASKVEKVEQEAREATEQLEKLQAQVEQLTLDVTRKSEEIENLKTATQSNETLNVEKTELQQTLHFLQENVRDLEQEAARREEMARTEIADLKRKWQDAVARVDMLGQSVSDATQPLLRQINALQGDQRARQDCWKATESSLNAQIEEATEHRQAIEQDKLAIEHQVQDLQRKLQQRLRLREGENRMLKQQLESLEARQKQTTDEIVRLSTRNALLESGEAQREQTQLALAKLQKHQVVLLELFGEKEEQVEELQAENRHTKKTNDKTSEYNF</sequence>
<dbReference type="InterPro" id="IPR022091">
    <property type="entry name" value="TMF_TATA-bd"/>
</dbReference>
<organism evidence="4 5">
    <name type="scientific">Phytophthora kernoviae</name>
    <dbReference type="NCBI Taxonomy" id="325452"/>
    <lineage>
        <taxon>Eukaryota</taxon>
        <taxon>Sar</taxon>
        <taxon>Stramenopiles</taxon>
        <taxon>Oomycota</taxon>
        <taxon>Peronosporomycetes</taxon>
        <taxon>Peronosporales</taxon>
        <taxon>Peronosporaceae</taxon>
        <taxon>Phytophthora</taxon>
    </lineage>
</organism>
<accession>A0A3R7K1A5</accession>
<evidence type="ECO:0000313" key="5">
    <source>
        <dbReference type="Proteomes" id="UP000285883"/>
    </source>
</evidence>
<feature type="compositionally biased region" description="Acidic residues" evidence="2">
    <location>
        <begin position="59"/>
        <end position="70"/>
    </location>
</feature>
<comment type="caution">
    <text evidence="4">The sequence shown here is derived from an EMBL/GenBank/DDBJ whole genome shotgun (WGS) entry which is preliminary data.</text>
</comment>
<feature type="compositionally biased region" description="Acidic residues" evidence="2">
    <location>
        <begin position="146"/>
        <end position="187"/>
    </location>
</feature>
<feature type="compositionally biased region" description="Basic and acidic residues" evidence="2">
    <location>
        <begin position="652"/>
        <end position="669"/>
    </location>
</feature>
<dbReference type="AlphaFoldDB" id="A0A3R7K1A5"/>
<proteinExistence type="predicted"/>
<evidence type="ECO:0000259" key="3">
    <source>
        <dbReference type="Pfam" id="PF12325"/>
    </source>
</evidence>
<feature type="compositionally biased region" description="Basic and acidic residues" evidence="2">
    <location>
        <begin position="71"/>
        <end position="110"/>
    </location>
</feature>
<dbReference type="EMBL" id="MAYM02002295">
    <property type="protein sequence ID" value="RLM96935.1"/>
    <property type="molecule type" value="Genomic_DNA"/>
</dbReference>
<feature type="compositionally biased region" description="Acidic residues" evidence="2">
    <location>
        <begin position="124"/>
        <end position="136"/>
    </location>
</feature>
<dbReference type="InterPro" id="IPR052602">
    <property type="entry name" value="Growth_transcription_reg"/>
</dbReference>
<protein>
    <recommendedName>
        <fullName evidence="3">TATA element modulatory factor 1 TATA binding domain-containing protein</fullName>
    </recommendedName>
</protein>
<feature type="region of interest" description="Disordered" evidence="2">
    <location>
        <begin position="647"/>
        <end position="669"/>
    </location>
</feature>
<dbReference type="PANTHER" id="PTHR46515">
    <property type="entry name" value="TATA ELEMENT MODULATORY FACTOR TMF1"/>
    <property type="match status" value="1"/>
</dbReference>
<keyword evidence="1" id="KW-0175">Coiled coil</keyword>
<feature type="compositionally biased region" description="Acidic residues" evidence="2">
    <location>
        <begin position="195"/>
        <end position="217"/>
    </location>
</feature>
<reference evidence="4 5" key="1">
    <citation type="submission" date="2018-07" db="EMBL/GenBank/DDBJ databases">
        <title>Genome sequencing of oomycete isolates from Chile give support for New Zealand origin for Phytophthora kernoviae and make available the first Nothophytophthora sp. genome.</title>
        <authorList>
            <person name="Studholme D.J."/>
            <person name="Sanfuentes E."/>
            <person name="Panda P."/>
            <person name="Hill R."/>
            <person name="Sambles C."/>
            <person name="Grant M."/>
            <person name="Williams N.M."/>
            <person name="Mcdougal R.L."/>
        </authorList>
    </citation>
    <scope>NUCLEOTIDE SEQUENCE [LARGE SCALE GENOMIC DNA]</scope>
    <source>
        <strain evidence="4">Chile2</strain>
    </source>
</reference>
<dbReference type="Pfam" id="PF12325">
    <property type="entry name" value="TMF_TATA_bd"/>
    <property type="match status" value="1"/>
</dbReference>
<feature type="region of interest" description="Disordered" evidence="2">
    <location>
        <begin position="34"/>
        <end position="221"/>
    </location>
</feature>
<evidence type="ECO:0000256" key="2">
    <source>
        <dbReference type="SAM" id="MobiDB-lite"/>
    </source>
</evidence>